<dbReference type="OrthoDB" id="4019088at2759"/>
<feature type="region of interest" description="Disordered" evidence="1">
    <location>
        <begin position="1"/>
        <end position="102"/>
    </location>
</feature>
<gene>
    <name evidence="2" type="ORF">CORT_0A06950</name>
</gene>
<dbReference type="eggNOG" id="ENOG502RQ0V">
    <property type="taxonomic scope" value="Eukaryota"/>
</dbReference>
<feature type="region of interest" description="Disordered" evidence="1">
    <location>
        <begin position="114"/>
        <end position="133"/>
    </location>
</feature>
<accession>H8WWU0</accession>
<protein>
    <submittedName>
        <fullName evidence="2">Uncharacterized protein</fullName>
    </submittedName>
</protein>
<dbReference type="AlphaFoldDB" id="H8WWU0"/>
<dbReference type="EMBL" id="HE681719">
    <property type="protein sequence ID" value="CCG21080.1"/>
    <property type="molecule type" value="Genomic_DNA"/>
</dbReference>
<dbReference type="GeneID" id="14537789"/>
<dbReference type="Proteomes" id="UP000005018">
    <property type="component" value="Chromosome 1"/>
</dbReference>
<sequence>MDTTESNNDAERRSTTPQPQQTQAQQPHDLHVTSAPPHRPISDISDPIRHKIVQSSIVEPQSRRERGYKGHTPSHSLNPPRTPSPQTLPSQSTPNRDGTFTNFQLPNDILKNLTPIIKSPPKDKTKQHNRKQAYMRSVQLKVSARNNRVEKRSKDWKRQQQEFIQYQSAKLTESLQRAKIRRDEYLQMIREKAVKFVKTEEGGSSGDEKQSALSPPFSQTISSESQVWLVEQDSNVRESLVYFQRLSKKHIFKRHAMFLQNSSFLNRYDSMPFNKVLTCFNTDSRIKMGISYMLNYLGITTNTFELKMFLYCFIMIADFNDCMINGPHPGFNYNLEIKTKSQEKSTTAQNCIWVILYKLTTCLLEEFKQVVHIAPKILPRFWKYWNDYKFIFKIFKWNHFVGINHLLNNSISIVEEQITRISDDQDLYHQRTKLNMELSLLNKYNLSALKQFNESQQVTQLTSLVSDTVEELFTNFGAKSPSFIQNQSNFICFDLLKFHIPDFIPFEKWRSYWMNLYFREFELDRMYPSVLKTGYLGEVRPKTRNVDYIDWVDSLMDLESFSLNQTYEILYDYYLEFSGVYSLPGIVDGADGLQRVQNLIKHYDKKNKLMQFTKSNLDDEEILQLKYSVVIMWLQKCQFNVFQDFIDFENLYTIVNLKNFKNLRYSIYTQNPNLLFPEFYKLVMKFHSLEVETQLRNIIYASFKNNLNRLFRIKPSFNQEAFQLFNQVFNHMIVNGEFENELSVTFKDNFKQYHTRLHALVKTNSISMMYYSYTGIHLPTKSLQEAVGDLHSFPNEQFVAYYGNHGDKICSLLSDKWQNILSRVADGRINLSNIGSHLQPIFTECTQDMELLSLEICKFNRFVYKMYMPILNWVYGDLGPGGGPSGGSL</sequence>
<dbReference type="RefSeq" id="XP_003866519.1">
    <property type="nucleotide sequence ID" value="XM_003866471.1"/>
</dbReference>
<organism evidence="2 3">
    <name type="scientific">Candida orthopsilosis (strain 90-125)</name>
    <name type="common">Yeast</name>
    <dbReference type="NCBI Taxonomy" id="1136231"/>
    <lineage>
        <taxon>Eukaryota</taxon>
        <taxon>Fungi</taxon>
        <taxon>Dikarya</taxon>
        <taxon>Ascomycota</taxon>
        <taxon>Saccharomycotina</taxon>
        <taxon>Pichiomycetes</taxon>
        <taxon>Debaryomycetaceae</taxon>
        <taxon>Candida/Lodderomyces clade</taxon>
        <taxon>Candida</taxon>
    </lineage>
</organism>
<proteinExistence type="predicted"/>
<dbReference type="HOGENOM" id="CLU_332929_0_0_1"/>
<feature type="compositionally biased region" description="Low complexity" evidence="1">
    <location>
        <begin position="15"/>
        <end position="27"/>
    </location>
</feature>
<evidence type="ECO:0000313" key="3">
    <source>
        <dbReference type="Proteomes" id="UP000005018"/>
    </source>
</evidence>
<evidence type="ECO:0000313" key="2">
    <source>
        <dbReference type="EMBL" id="CCG21080.1"/>
    </source>
</evidence>
<name>H8WWU0_CANO9</name>
<keyword evidence="3" id="KW-1185">Reference proteome</keyword>
<feature type="compositionally biased region" description="Low complexity" evidence="1">
    <location>
        <begin position="84"/>
        <end position="94"/>
    </location>
</feature>
<dbReference type="KEGG" id="cot:CORT_0A06950"/>
<evidence type="ECO:0000256" key="1">
    <source>
        <dbReference type="SAM" id="MobiDB-lite"/>
    </source>
</evidence>
<reference evidence="2 3" key="1">
    <citation type="journal article" date="2012" name="PLoS ONE">
        <title>Sequence and analysis of the genome of the pathogenic yeast Candida orthopsilosis.</title>
        <authorList>
            <person name="Riccombeni A."/>
            <person name="Vidanes G."/>
            <person name="Proux-Wera E."/>
            <person name="Wolfe K.H."/>
            <person name="Butler G."/>
        </authorList>
    </citation>
    <scope>NUCLEOTIDE SEQUENCE [LARGE SCALE GENOMIC DNA]</scope>
    <source>
        <strain evidence="2 3">Co 90-125</strain>
    </source>
</reference>